<dbReference type="InterPro" id="IPR016035">
    <property type="entry name" value="Acyl_Trfase/lysoPLipase"/>
</dbReference>
<dbReference type="EMBL" id="QJNS01000034">
    <property type="protein sequence ID" value="RYO91949.1"/>
    <property type="molecule type" value="Genomic_DNA"/>
</dbReference>
<proteinExistence type="predicted"/>
<dbReference type="PROSITE" id="PS52019">
    <property type="entry name" value="PKS_MFAS_DH"/>
    <property type="match status" value="1"/>
</dbReference>
<dbReference type="InterPro" id="IPR049900">
    <property type="entry name" value="PKS_mFAS_DH"/>
</dbReference>
<accession>A0ABY0HI47</accession>
<feature type="domain" description="PKS/mFAS DH" evidence="5">
    <location>
        <begin position="192"/>
        <end position="519"/>
    </location>
</feature>
<feature type="region of interest" description="N-terminal hotdog fold" evidence="4">
    <location>
        <begin position="192"/>
        <end position="341"/>
    </location>
</feature>
<dbReference type="PANTHER" id="PTHR43775:SF20">
    <property type="entry name" value="HYBRID PKS-NRPS SYNTHETASE APDA"/>
    <property type="match status" value="1"/>
</dbReference>
<keyword evidence="1" id="KW-0596">Phosphopantetheine</keyword>
<sequence>MTTSTDPARIQCAEISQPLTTAFQTALVDLLRASGITFNAVVGHSSGEIAAAYAAGYFTVKDAIRVAYHRGPYSHLSKAANGQSGKMMAVGMTLAEAKRLCAREKFLGRVKVTASNSQSSITLSGDTDAIDEAKAFLDAEKTFARVLAINKAYHSHHLEPSSRAYLESLRQCDIEPRRTNVESDCNCYPSVHVLNGRSMFSQALSRAAQEENCFDIVLEVGPYPVLKGPATETLKVLTGVDIPYHGVLKRNDDDVNAYSDALGFVWKNIQSPIPVVDFDSFQTACNGCTSRKPQVQKGSLHTVGTDDRPLFKGSRRSKIWRTQSRPVDELLGKLTPMNGEEVRWHNIIKLSEMEWLQRHQFQGGFPELPMTDIGLDRFYMWLMTCGLDYSGDFLVDSMKRGLNVSTVAIRRKAHKQYRPYPATLDAAFQGFYSAFAFPGDGRLRSIYLPTSIRKVRINMATCPRIVACEESGLVIDCHLTGTTARTTHGDLDMFCAEDNHPEMQAQGVVYSSFENPSATNDRLLFARTLRNKDMGSGIEADDALEDSSMEDALREMCAQASYFYLQQQCKIQRPATEPLKQYVQSLINWALEMTGKMESGHHTVANNQWKSDILKMMMAWEENYHDHIDLQLICRGPTISSQGSQGQLQLLKLSWIMI</sequence>
<gene>
    <name evidence="6" type="ORF">DL762_001887</name>
</gene>
<dbReference type="InterPro" id="IPR016036">
    <property type="entry name" value="Malonyl_transacylase_ACP-bd"/>
</dbReference>
<evidence type="ECO:0000313" key="7">
    <source>
        <dbReference type="Proteomes" id="UP000294003"/>
    </source>
</evidence>
<feature type="region of interest" description="C-terminal hotdog fold" evidence="4">
    <location>
        <begin position="370"/>
        <end position="519"/>
    </location>
</feature>
<keyword evidence="2" id="KW-0597">Phosphoprotein</keyword>
<evidence type="ECO:0000256" key="3">
    <source>
        <dbReference type="ARBA" id="ARBA00022679"/>
    </source>
</evidence>
<dbReference type="SMART" id="SM00827">
    <property type="entry name" value="PKS_AT"/>
    <property type="match status" value="1"/>
</dbReference>
<evidence type="ECO:0000313" key="6">
    <source>
        <dbReference type="EMBL" id="RYO91949.1"/>
    </source>
</evidence>
<comment type="caution">
    <text evidence="6">The sequence shown here is derived from an EMBL/GenBank/DDBJ whole genome shotgun (WGS) entry which is preliminary data.</text>
</comment>
<name>A0ABY0HI47_9PEZI</name>
<dbReference type="PANTHER" id="PTHR43775">
    <property type="entry name" value="FATTY ACID SYNTHASE"/>
    <property type="match status" value="1"/>
</dbReference>
<reference evidence="6 7" key="1">
    <citation type="submission" date="2018-06" db="EMBL/GenBank/DDBJ databases">
        <title>Complete Genomes of Monosporascus.</title>
        <authorList>
            <person name="Robinson A.J."/>
            <person name="Natvig D.O."/>
        </authorList>
    </citation>
    <scope>NUCLEOTIDE SEQUENCE [LARGE SCALE GENOMIC DNA]</scope>
    <source>
        <strain evidence="6 7">CBS 609.92</strain>
    </source>
</reference>
<comment type="caution">
    <text evidence="4">Lacks conserved residue(s) required for the propagation of feature annotation.</text>
</comment>
<dbReference type="Gene3D" id="3.40.366.10">
    <property type="entry name" value="Malonyl-Coenzyme A Acyl Carrier Protein, domain 2"/>
    <property type="match status" value="1"/>
</dbReference>
<dbReference type="InterPro" id="IPR050091">
    <property type="entry name" value="PKS_NRPS_Biosynth_Enz"/>
</dbReference>
<dbReference type="InterPro" id="IPR001227">
    <property type="entry name" value="Ac_transferase_dom_sf"/>
</dbReference>
<evidence type="ECO:0000256" key="1">
    <source>
        <dbReference type="ARBA" id="ARBA00022450"/>
    </source>
</evidence>
<dbReference type="Gene3D" id="3.10.129.120">
    <property type="match status" value="1"/>
</dbReference>
<keyword evidence="7" id="KW-1185">Reference proteome</keyword>
<organism evidence="6 7">
    <name type="scientific">Monosporascus cannonballus</name>
    <dbReference type="NCBI Taxonomy" id="155416"/>
    <lineage>
        <taxon>Eukaryota</taxon>
        <taxon>Fungi</taxon>
        <taxon>Dikarya</taxon>
        <taxon>Ascomycota</taxon>
        <taxon>Pezizomycotina</taxon>
        <taxon>Sordariomycetes</taxon>
        <taxon>Xylariomycetidae</taxon>
        <taxon>Xylariales</taxon>
        <taxon>Xylariales incertae sedis</taxon>
        <taxon>Monosporascus</taxon>
    </lineage>
</organism>
<dbReference type="Pfam" id="PF00698">
    <property type="entry name" value="Acyl_transf_1"/>
    <property type="match status" value="1"/>
</dbReference>
<keyword evidence="3" id="KW-0808">Transferase</keyword>
<dbReference type="SUPFAM" id="SSF55048">
    <property type="entry name" value="Probable ACP-binding domain of malonyl-CoA ACP transacylase"/>
    <property type="match status" value="1"/>
</dbReference>
<dbReference type="SUPFAM" id="SSF52151">
    <property type="entry name" value="FabD/lysophospholipase-like"/>
    <property type="match status" value="1"/>
</dbReference>
<protein>
    <recommendedName>
        <fullName evidence="5">PKS/mFAS DH domain-containing protein</fullName>
    </recommendedName>
</protein>
<dbReference type="InterPro" id="IPR014043">
    <property type="entry name" value="Acyl_transferase_dom"/>
</dbReference>
<evidence type="ECO:0000259" key="5">
    <source>
        <dbReference type="PROSITE" id="PS52019"/>
    </source>
</evidence>
<dbReference type="Pfam" id="PF14765">
    <property type="entry name" value="PS-DH"/>
    <property type="match status" value="1"/>
</dbReference>
<evidence type="ECO:0000256" key="4">
    <source>
        <dbReference type="PROSITE-ProRule" id="PRU01363"/>
    </source>
</evidence>
<dbReference type="InterPro" id="IPR049551">
    <property type="entry name" value="PKS_DH_C"/>
</dbReference>
<evidence type="ECO:0000256" key="2">
    <source>
        <dbReference type="ARBA" id="ARBA00022553"/>
    </source>
</evidence>
<dbReference type="Proteomes" id="UP000294003">
    <property type="component" value="Unassembled WGS sequence"/>
</dbReference>